<proteinExistence type="predicted"/>
<feature type="transmembrane region" description="Helical" evidence="1">
    <location>
        <begin position="239"/>
        <end position="265"/>
    </location>
</feature>
<reference evidence="2" key="1">
    <citation type="journal article" date="2014" name="Int. J. Syst. Evol. Microbiol.">
        <title>Complete genome sequence of Corynebacterium casei LMG S-19264T (=DSM 44701T), isolated from a smear-ripened cheese.</title>
        <authorList>
            <consortium name="US DOE Joint Genome Institute (JGI-PGF)"/>
            <person name="Walter F."/>
            <person name="Albersmeier A."/>
            <person name="Kalinowski J."/>
            <person name="Ruckert C."/>
        </authorList>
    </citation>
    <scope>NUCLEOTIDE SEQUENCE</scope>
    <source>
        <strain evidence="2">CGMCC 1.3617</strain>
    </source>
</reference>
<sequence length="401" mass="44016">MLATAAHPVFTHVMAALVRLDRDLRVDFVRGLSLWVIFVNHTPGNVIGYLTPRNYTLADASEAFVLLAGYAAGLAYGGVMDRQGWFFAASRVLGRVFTLYVAHIFLLVVFTAQVGLSAARLDAAAYLDELHLDPFATDPYRALFEALLLRYQPSFLNILPMYIAVLAMFAVAMPLIRRPWLMLALSATLWLAARVFDITLPSWRGEDWFFNPLAWQLLFFIGCALGYRPPGGQPLSLPWRRWAGVLCGVVLGCGAVMTVLMYAQWEFTQARLPAFAPFIAAVDKASLHPTRLMTILALTYLIANLVPKDAAWLRGRFAWPFNLMGQQSLPVFCAGIALSFLGRVALEESDGWAMQVAVNVLGTAALVGLALLTAWYGAEKRNGGRRGATAGLPTVTATDRG</sequence>
<feature type="transmembrane region" description="Helical" evidence="1">
    <location>
        <begin position="208"/>
        <end position="227"/>
    </location>
</feature>
<evidence type="ECO:0000313" key="2">
    <source>
        <dbReference type="EMBL" id="GGJ11891.1"/>
    </source>
</evidence>
<keyword evidence="1" id="KW-1133">Transmembrane helix</keyword>
<dbReference type="AlphaFoldDB" id="A0A917NMS6"/>
<dbReference type="EMBL" id="BMKW01000004">
    <property type="protein sequence ID" value="GGJ11891.1"/>
    <property type="molecule type" value="Genomic_DNA"/>
</dbReference>
<keyword evidence="1" id="KW-0812">Transmembrane</keyword>
<gene>
    <name evidence="2" type="ORF">GCM10011320_18850</name>
</gene>
<protein>
    <submittedName>
        <fullName evidence="2">Membrane protein</fullName>
    </submittedName>
</protein>
<dbReference type="Proteomes" id="UP000661507">
    <property type="component" value="Unassembled WGS sequence"/>
</dbReference>
<feature type="transmembrane region" description="Helical" evidence="1">
    <location>
        <begin position="154"/>
        <end position="173"/>
    </location>
</feature>
<comment type="caution">
    <text evidence="2">The sequence shown here is derived from an EMBL/GenBank/DDBJ whole genome shotgun (WGS) entry which is preliminary data.</text>
</comment>
<dbReference type="PANTHER" id="PTHR38592">
    <property type="entry name" value="BLL4819 PROTEIN"/>
    <property type="match status" value="1"/>
</dbReference>
<feature type="transmembrane region" description="Helical" evidence="1">
    <location>
        <begin position="352"/>
        <end position="376"/>
    </location>
</feature>
<accession>A0A917NMS6</accession>
<feature type="transmembrane region" description="Helical" evidence="1">
    <location>
        <begin position="328"/>
        <end position="346"/>
    </location>
</feature>
<feature type="transmembrane region" description="Helical" evidence="1">
    <location>
        <begin position="63"/>
        <end position="80"/>
    </location>
</feature>
<feature type="transmembrane region" description="Helical" evidence="1">
    <location>
        <begin position="285"/>
        <end position="307"/>
    </location>
</feature>
<keyword evidence="3" id="KW-1185">Reference proteome</keyword>
<dbReference type="RefSeq" id="WP_188966792.1">
    <property type="nucleotide sequence ID" value="NZ_BMKW01000004.1"/>
</dbReference>
<dbReference type="PIRSF" id="PIRSF028704">
    <property type="entry name" value="UPC028704"/>
    <property type="match status" value="1"/>
</dbReference>
<keyword evidence="1" id="KW-0472">Membrane</keyword>
<feature type="transmembrane region" description="Helical" evidence="1">
    <location>
        <begin position="180"/>
        <end position="196"/>
    </location>
</feature>
<organism evidence="2 3">
    <name type="scientific">Neoroseomonas lacus</name>
    <dbReference type="NCBI Taxonomy" id="287609"/>
    <lineage>
        <taxon>Bacteria</taxon>
        <taxon>Pseudomonadati</taxon>
        <taxon>Pseudomonadota</taxon>
        <taxon>Alphaproteobacteria</taxon>
        <taxon>Acetobacterales</taxon>
        <taxon>Acetobacteraceae</taxon>
        <taxon>Neoroseomonas</taxon>
    </lineage>
</organism>
<name>A0A917NMS6_9PROT</name>
<dbReference type="Pfam" id="PF10129">
    <property type="entry name" value="OpgC_C"/>
    <property type="match status" value="1"/>
</dbReference>
<feature type="transmembrane region" description="Helical" evidence="1">
    <location>
        <begin position="92"/>
        <end position="112"/>
    </location>
</feature>
<dbReference type="InterPro" id="IPR014550">
    <property type="entry name" value="UCP028704_OpgC"/>
</dbReference>
<reference evidence="2" key="2">
    <citation type="submission" date="2020-09" db="EMBL/GenBank/DDBJ databases">
        <authorList>
            <person name="Sun Q."/>
            <person name="Zhou Y."/>
        </authorList>
    </citation>
    <scope>NUCLEOTIDE SEQUENCE</scope>
    <source>
        <strain evidence="2">CGMCC 1.3617</strain>
    </source>
</reference>
<evidence type="ECO:0000313" key="3">
    <source>
        <dbReference type="Proteomes" id="UP000661507"/>
    </source>
</evidence>
<evidence type="ECO:0000256" key="1">
    <source>
        <dbReference type="SAM" id="Phobius"/>
    </source>
</evidence>
<dbReference type="PANTHER" id="PTHR38592:SF3">
    <property type="entry name" value="BLL4819 PROTEIN"/>
    <property type="match status" value="1"/>
</dbReference>